<reference evidence="3 4" key="1">
    <citation type="journal article" date="2015" name="Genome Biol.">
        <title>Comparative genomics of Steinernema reveals deeply conserved gene regulatory networks.</title>
        <authorList>
            <person name="Dillman A.R."/>
            <person name="Macchietto M."/>
            <person name="Porter C.F."/>
            <person name="Rogers A."/>
            <person name="Williams B."/>
            <person name="Antoshechkin I."/>
            <person name="Lee M.M."/>
            <person name="Goodwin Z."/>
            <person name="Lu X."/>
            <person name="Lewis E.E."/>
            <person name="Goodrich-Blair H."/>
            <person name="Stock S.P."/>
            <person name="Adams B.J."/>
            <person name="Sternberg P.W."/>
            <person name="Mortazavi A."/>
        </authorList>
    </citation>
    <scope>NUCLEOTIDE SEQUENCE [LARGE SCALE GENOMIC DNA]</scope>
    <source>
        <strain evidence="3 4">ALL</strain>
    </source>
</reference>
<gene>
    <name evidence="3" type="ORF">L596_021607</name>
</gene>
<evidence type="ECO:0000313" key="3">
    <source>
        <dbReference type="EMBL" id="TKR69445.1"/>
    </source>
</evidence>
<feature type="compositionally biased region" description="Basic and acidic residues" evidence="1">
    <location>
        <begin position="83"/>
        <end position="101"/>
    </location>
</feature>
<keyword evidence="2" id="KW-0812">Transmembrane</keyword>
<feature type="compositionally biased region" description="Basic residues" evidence="1">
    <location>
        <begin position="29"/>
        <end position="38"/>
    </location>
</feature>
<feature type="region of interest" description="Disordered" evidence="1">
    <location>
        <begin position="29"/>
        <end position="136"/>
    </location>
</feature>
<sequence length="185" mass="20152">MDSFYRWITVVAASVFLLTIFTIVGCSEKKKRANKSRRATPVSISKKQASSQQSQASLRTMETPPKGHFNASVKGAKPTPTAEKPKPEKSEKSKEKPESPKPKLPPAKVGKSPSVEATQPSQKNKSTSQKTTVEMNSVETLMPVACTPANLDETQASTSPRCLDNADTDEFFDELHSDVIKSEGI</sequence>
<keyword evidence="2" id="KW-0472">Membrane</keyword>
<evidence type="ECO:0000256" key="2">
    <source>
        <dbReference type="SAM" id="Phobius"/>
    </source>
</evidence>
<feature type="compositionally biased region" description="Low complexity" evidence="1">
    <location>
        <begin position="45"/>
        <end position="57"/>
    </location>
</feature>
<keyword evidence="4" id="KW-1185">Reference proteome</keyword>
<name>A0A4V5ZZY7_STECR</name>
<proteinExistence type="predicted"/>
<dbReference type="EMBL" id="AZBU02000007">
    <property type="protein sequence ID" value="TKR69445.1"/>
    <property type="molecule type" value="Genomic_DNA"/>
</dbReference>
<dbReference type="PROSITE" id="PS51257">
    <property type="entry name" value="PROKAR_LIPOPROTEIN"/>
    <property type="match status" value="1"/>
</dbReference>
<accession>A0A4V5ZZY7</accession>
<feature type="transmembrane region" description="Helical" evidence="2">
    <location>
        <begin position="6"/>
        <end position="27"/>
    </location>
</feature>
<comment type="caution">
    <text evidence="3">The sequence shown here is derived from an EMBL/GenBank/DDBJ whole genome shotgun (WGS) entry which is preliminary data.</text>
</comment>
<dbReference type="AlphaFoldDB" id="A0A4V5ZZY7"/>
<feature type="compositionally biased region" description="Polar residues" evidence="1">
    <location>
        <begin position="115"/>
        <end position="136"/>
    </location>
</feature>
<organism evidence="3 4">
    <name type="scientific">Steinernema carpocapsae</name>
    <name type="common">Entomopathogenic nematode</name>
    <dbReference type="NCBI Taxonomy" id="34508"/>
    <lineage>
        <taxon>Eukaryota</taxon>
        <taxon>Metazoa</taxon>
        <taxon>Ecdysozoa</taxon>
        <taxon>Nematoda</taxon>
        <taxon>Chromadorea</taxon>
        <taxon>Rhabditida</taxon>
        <taxon>Tylenchina</taxon>
        <taxon>Panagrolaimomorpha</taxon>
        <taxon>Strongyloidoidea</taxon>
        <taxon>Steinernematidae</taxon>
        <taxon>Steinernema</taxon>
    </lineage>
</organism>
<protein>
    <submittedName>
        <fullName evidence="3">Uncharacterized protein</fullName>
    </submittedName>
</protein>
<evidence type="ECO:0000256" key="1">
    <source>
        <dbReference type="SAM" id="MobiDB-lite"/>
    </source>
</evidence>
<keyword evidence="2" id="KW-1133">Transmembrane helix</keyword>
<reference evidence="3 4" key="2">
    <citation type="journal article" date="2019" name="G3 (Bethesda)">
        <title>Hybrid Assembly of the Genome of the Entomopathogenic Nematode Steinernema carpocapsae Identifies the X-Chromosome.</title>
        <authorList>
            <person name="Serra L."/>
            <person name="Macchietto M."/>
            <person name="Macias-Munoz A."/>
            <person name="McGill C.J."/>
            <person name="Rodriguez I.M."/>
            <person name="Rodriguez B."/>
            <person name="Murad R."/>
            <person name="Mortazavi A."/>
        </authorList>
    </citation>
    <scope>NUCLEOTIDE SEQUENCE [LARGE SCALE GENOMIC DNA]</scope>
    <source>
        <strain evidence="3 4">ALL</strain>
    </source>
</reference>
<dbReference type="Proteomes" id="UP000298663">
    <property type="component" value="Unassembled WGS sequence"/>
</dbReference>
<evidence type="ECO:0000313" key="4">
    <source>
        <dbReference type="Proteomes" id="UP000298663"/>
    </source>
</evidence>